<feature type="domain" description="HD" evidence="1">
    <location>
        <begin position="29"/>
        <end position="127"/>
    </location>
</feature>
<organism evidence="2 3">
    <name type="scientific">Chryseobacterium ginsengisoli</name>
    <dbReference type="NCBI Taxonomy" id="363853"/>
    <lineage>
        <taxon>Bacteria</taxon>
        <taxon>Pseudomonadati</taxon>
        <taxon>Bacteroidota</taxon>
        <taxon>Flavobacteriia</taxon>
        <taxon>Flavobacteriales</taxon>
        <taxon>Weeksellaceae</taxon>
        <taxon>Chryseobacterium group</taxon>
        <taxon>Chryseobacterium</taxon>
    </lineage>
</organism>
<dbReference type="InterPro" id="IPR009218">
    <property type="entry name" value="HD_phosphohydro"/>
</dbReference>
<dbReference type="Pfam" id="PF01966">
    <property type="entry name" value="HD"/>
    <property type="match status" value="1"/>
</dbReference>
<gene>
    <name evidence="2" type="ORF">GCM10023210_41840</name>
</gene>
<evidence type="ECO:0000259" key="1">
    <source>
        <dbReference type="Pfam" id="PF01966"/>
    </source>
</evidence>
<keyword evidence="3" id="KW-1185">Reference proteome</keyword>
<dbReference type="CDD" id="cd00077">
    <property type="entry name" value="HDc"/>
    <property type="match status" value="1"/>
</dbReference>
<proteinExistence type="predicted"/>
<dbReference type="Proteomes" id="UP001500353">
    <property type="component" value="Unassembled WGS sequence"/>
</dbReference>
<dbReference type="InterPro" id="IPR003607">
    <property type="entry name" value="HD/PDEase_dom"/>
</dbReference>
<dbReference type="InterPro" id="IPR006674">
    <property type="entry name" value="HD_domain"/>
</dbReference>
<evidence type="ECO:0000313" key="3">
    <source>
        <dbReference type="Proteomes" id="UP001500353"/>
    </source>
</evidence>
<dbReference type="Gene3D" id="1.10.3210.10">
    <property type="entry name" value="Hypothetical protein af1432"/>
    <property type="match status" value="1"/>
</dbReference>
<reference evidence="3" key="1">
    <citation type="journal article" date="2019" name="Int. J. Syst. Evol. Microbiol.">
        <title>The Global Catalogue of Microorganisms (GCM) 10K type strain sequencing project: providing services to taxonomists for standard genome sequencing and annotation.</title>
        <authorList>
            <consortium name="The Broad Institute Genomics Platform"/>
            <consortium name="The Broad Institute Genome Sequencing Center for Infectious Disease"/>
            <person name="Wu L."/>
            <person name="Ma J."/>
        </authorList>
    </citation>
    <scope>NUCLEOTIDE SEQUENCE [LARGE SCALE GENOMIC DNA]</scope>
    <source>
        <strain evidence="3">JCM 18019</strain>
    </source>
</reference>
<name>A0ABP9MWE0_9FLAO</name>
<evidence type="ECO:0000313" key="2">
    <source>
        <dbReference type="EMBL" id="GAA5101698.1"/>
    </source>
</evidence>
<dbReference type="SUPFAM" id="SSF109604">
    <property type="entry name" value="HD-domain/PDEase-like"/>
    <property type="match status" value="1"/>
</dbReference>
<dbReference type="EMBL" id="BAABHX010000010">
    <property type="protein sequence ID" value="GAA5101698.1"/>
    <property type="molecule type" value="Genomic_DNA"/>
</dbReference>
<sequence>MNNLIEAVSNYVILFLSKNLSDQLTFHNIGHTYDVVGAVREIGLQTHLSEKELYAVQVAAWFHDCGYANRYVGHEEESKKIAGNFLENFGCEKDFIETVSNCIESTKYPQRPTCLTDQVMCDADMFHLTKTNYPKYEKALRLEFEKYLGLIFTDEEWKMENSDFFRNHQYFTEYGQNVLAKFKEVNFRLMNYSNKF</sequence>
<comment type="caution">
    <text evidence="2">The sequence shown here is derived from an EMBL/GenBank/DDBJ whole genome shotgun (WGS) entry which is preliminary data.</text>
</comment>
<dbReference type="PANTHER" id="PTHR21174:SF0">
    <property type="entry name" value="HD PHOSPHOHYDROLASE FAMILY PROTEIN-RELATED"/>
    <property type="match status" value="1"/>
</dbReference>
<dbReference type="PANTHER" id="PTHR21174">
    <property type="match status" value="1"/>
</dbReference>
<dbReference type="RefSeq" id="WP_345208335.1">
    <property type="nucleotide sequence ID" value="NZ_BAABHX010000010.1"/>
</dbReference>
<protein>
    <recommendedName>
        <fullName evidence="1">HD domain-containing protein</fullName>
    </recommendedName>
</protein>
<accession>A0ABP9MWE0</accession>